<organism evidence="1 2">
    <name type="scientific">Sporolactobacillus laevolacticus DSM 442</name>
    <dbReference type="NCBI Taxonomy" id="1395513"/>
    <lineage>
        <taxon>Bacteria</taxon>
        <taxon>Bacillati</taxon>
        <taxon>Bacillota</taxon>
        <taxon>Bacilli</taxon>
        <taxon>Bacillales</taxon>
        <taxon>Sporolactobacillaceae</taxon>
        <taxon>Sporolactobacillus</taxon>
    </lineage>
</organism>
<dbReference type="PATRIC" id="fig|1395513.3.peg.3138"/>
<name>V6J202_9BACL</name>
<dbReference type="STRING" id="1395513.P343_15440"/>
<keyword evidence="2" id="KW-1185">Reference proteome</keyword>
<dbReference type="EMBL" id="AWTC01000018">
    <property type="protein sequence ID" value="EST10784.1"/>
    <property type="molecule type" value="Genomic_DNA"/>
</dbReference>
<reference evidence="1 2" key="1">
    <citation type="journal article" date="2013" name="Genome Announc.">
        <title>Genome Sequence of Sporolactobacillus laevolacticus DSM442, an Efficient Polymer-Grade D-Lactate Producer from Agricultural Waste Cottonseed as a Nitrogen Source.</title>
        <authorList>
            <person name="Wang H."/>
            <person name="Wang L."/>
            <person name="Ju J."/>
            <person name="Yu B."/>
            <person name="Ma Y."/>
        </authorList>
    </citation>
    <scope>NUCLEOTIDE SEQUENCE [LARGE SCALE GENOMIC DNA]</scope>
    <source>
        <strain evidence="1 2">DSM 442</strain>
    </source>
</reference>
<dbReference type="AlphaFoldDB" id="V6J202"/>
<sequence length="37" mass="4213">MGMIIAFLGLPFRLLQQSFGTMKQKGERKRSKSNDVV</sequence>
<gene>
    <name evidence="1" type="ORF">P343_15440</name>
</gene>
<evidence type="ECO:0000313" key="2">
    <source>
        <dbReference type="Proteomes" id="UP000018296"/>
    </source>
</evidence>
<accession>V6J202</accession>
<dbReference type="Proteomes" id="UP000018296">
    <property type="component" value="Unassembled WGS sequence"/>
</dbReference>
<proteinExistence type="predicted"/>
<comment type="caution">
    <text evidence="1">The sequence shown here is derived from an EMBL/GenBank/DDBJ whole genome shotgun (WGS) entry which is preliminary data.</text>
</comment>
<evidence type="ECO:0000313" key="1">
    <source>
        <dbReference type="EMBL" id="EST10784.1"/>
    </source>
</evidence>
<protein>
    <submittedName>
        <fullName evidence="1">Uncharacterized protein</fullName>
    </submittedName>
</protein>